<dbReference type="Gene3D" id="1.10.287.470">
    <property type="entry name" value="Helix hairpin bin"/>
    <property type="match status" value="1"/>
</dbReference>
<evidence type="ECO:0000256" key="1">
    <source>
        <dbReference type="ARBA" id="ARBA00004236"/>
    </source>
</evidence>
<dbReference type="Gene3D" id="2.40.50.100">
    <property type="match status" value="1"/>
</dbReference>
<dbReference type="Gene3D" id="2.40.30.170">
    <property type="match status" value="1"/>
</dbReference>
<comment type="subcellular location">
    <subcellularLocation>
        <location evidence="1">Cell membrane</location>
    </subcellularLocation>
</comment>
<evidence type="ECO:0000313" key="8">
    <source>
        <dbReference type="EMBL" id="BAY85553.1"/>
    </source>
</evidence>
<gene>
    <name evidence="8" type="ORF">NIES267_50530</name>
</gene>
<feature type="domain" description="Multidrug resistance protein MdtA-like barrel-sandwich hybrid" evidence="6">
    <location>
        <begin position="109"/>
        <end position="292"/>
    </location>
</feature>
<dbReference type="PANTHER" id="PTHR30469">
    <property type="entry name" value="MULTIDRUG RESISTANCE PROTEIN MDTA"/>
    <property type="match status" value="1"/>
</dbReference>
<dbReference type="Pfam" id="PF25944">
    <property type="entry name" value="Beta-barrel_RND"/>
    <property type="match status" value="1"/>
</dbReference>
<proteinExistence type="inferred from homology"/>
<dbReference type="GO" id="GO:0015562">
    <property type="term" value="F:efflux transmembrane transporter activity"/>
    <property type="evidence" value="ECO:0007669"/>
    <property type="project" value="TreeGrafter"/>
</dbReference>
<evidence type="ECO:0000256" key="2">
    <source>
        <dbReference type="ARBA" id="ARBA00009477"/>
    </source>
</evidence>
<dbReference type="Pfam" id="PF25917">
    <property type="entry name" value="BSH_RND"/>
    <property type="match status" value="1"/>
</dbReference>
<dbReference type="NCBIfam" id="TIGR01730">
    <property type="entry name" value="RND_mfp"/>
    <property type="match status" value="1"/>
</dbReference>
<sequence length="456" mass="50325">MTSLPPESLPEESLQPESLPPDTAIIDDDNELKENPEPPRKKRWWFWLLLAALLLGGGGILAVRMMSGGEQQPAGQNPQNRKVPVKLATVESGVIENRDEYIARLESRRSVTLQPQTQGRITKIFVNSGDDVQPGKAIMQIDSREQQAAVNSVDAAAQVARSQLQNSIATLKSLQAERLSNVADVNLNQQEYERYTNLAAQGAVSQQTRQQYVNRLATAKARLNAIDAQIQAQQASINQAEKGLKQAQANTKQQQVQLQYYTVSAPIAGKIGDLLVKQGDVVNTSSQLTSITQNNPLQVEISIPQERAAELRKGMPVELVNNQGQILGRSQIFFISPNVNQNTQSILIKALFNNSDNQLRADEYVRARVIWERRPGVLIPATSIVRLAGETFVYVAKKPDDSQEKPGLVAKQKRIKLGNIRGNNYQVLEGLRQGERIIVSGILNLRDGAPIVTDSQ</sequence>
<dbReference type="InterPro" id="IPR006143">
    <property type="entry name" value="RND_pump_MFP"/>
</dbReference>
<evidence type="ECO:0000259" key="6">
    <source>
        <dbReference type="Pfam" id="PF25917"/>
    </source>
</evidence>
<comment type="similarity">
    <text evidence="2">Belongs to the membrane fusion protein (MFP) (TC 8.A.1) family.</text>
</comment>
<dbReference type="InterPro" id="IPR058626">
    <property type="entry name" value="MdtA-like_b-barrel"/>
</dbReference>
<feature type="transmembrane region" description="Helical" evidence="5">
    <location>
        <begin position="44"/>
        <end position="63"/>
    </location>
</feature>
<evidence type="ECO:0000256" key="4">
    <source>
        <dbReference type="SAM" id="MobiDB-lite"/>
    </source>
</evidence>
<dbReference type="Proteomes" id="UP000218418">
    <property type="component" value="Chromosome"/>
</dbReference>
<keyword evidence="9" id="KW-1185">Reference proteome</keyword>
<evidence type="ECO:0000256" key="5">
    <source>
        <dbReference type="SAM" id="Phobius"/>
    </source>
</evidence>
<dbReference type="EMBL" id="AP018227">
    <property type="protein sequence ID" value="BAY85553.1"/>
    <property type="molecule type" value="Genomic_DNA"/>
</dbReference>
<feature type="compositionally biased region" description="Low complexity" evidence="4">
    <location>
        <begin position="1"/>
        <end position="21"/>
    </location>
</feature>
<name>A0A1Z4LWF3_9CYAN</name>
<evidence type="ECO:0000259" key="7">
    <source>
        <dbReference type="Pfam" id="PF25944"/>
    </source>
</evidence>
<evidence type="ECO:0000313" key="9">
    <source>
        <dbReference type="Proteomes" id="UP000218418"/>
    </source>
</evidence>
<organism evidence="8 9">
    <name type="scientific">Calothrix parasitica NIES-267</name>
    <dbReference type="NCBI Taxonomy" id="1973488"/>
    <lineage>
        <taxon>Bacteria</taxon>
        <taxon>Bacillati</taxon>
        <taxon>Cyanobacteriota</taxon>
        <taxon>Cyanophyceae</taxon>
        <taxon>Nostocales</taxon>
        <taxon>Calotrichaceae</taxon>
        <taxon>Calothrix</taxon>
    </lineage>
</organism>
<dbReference type="Gene3D" id="2.40.420.20">
    <property type="match status" value="1"/>
</dbReference>
<reference evidence="8 9" key="1">
    <citation type="submission" date="2017-06" db="EMBL/GenBank/DDBJ databases">
        <title>Genome sequencing of cyanobaciteial culture collection at National Institute for Environmental Studies (NIES).</title>
        <authorList>
            <person name="Hirose Y."/>
            <person name="Shimura Y."/>
            <person name="Fujisawa T."/>
            <person name="Nakamura Y."/>
            <person name="Kawachi M."/>
        </authorList>
    </citation>
    <scope>NUCLEOTIDE SEQUENCE [LARGE SCALE GENOMIC DNA]</scope>
    <source>
        <strain evidence="8 9">NIES-267</strain>
    </source>
</reference>
<dbReference type="GO" id="GO:1990281">
    <property type="term" value="C:efflux pump complex"/>
    <property type="evidence" value="ECO:0007669"/>
    <property type="project" value="TreeGrafter"/>
</dbReference>
<keyword evidence="5" id="KW-1133">Transmembrane helix</keyword>
<dbReference type="InterPro" id="IPR058625">
    <property type="entry name" value="MdtA-like_BSH"/>
</dbReference>
<feature type="coiled-coil region" evidence="3">
    <location>
        <begin position="209"/>
        <end position="257"/>
    </location>
</feature>
<keyword evidence="5" id="KW-0472">Membrane</keyword>
<dbReference type="OrthoDB" id="5379451at2"/>
<evidence type="ECO:0000256" key="3">
    <source>
        <dbReference type="SAM" id="Coils"/>
    </source>
</evidence>
<protein>
    <submittedName>
        <fullName evidence="8">RND family efflux transporter MFP subunit</fullName>
    </submittedName>
</protein>
<accession>A0A1Z4LWF3</accession>
<dbReference type="AlphaFoldDB" id="A0A1Z4LWF3"/>
<feature type="region of interest" description="Disordered" evidence="4">
    <location>
        <begin position="1"/>
        <end position="37"/>
    </location>
</feature>
<keyword evidence="3" id="KW-0175">Coiled coil</keyword>
<feature type="domain" description="Multidrug resistance protein MdtA-like beta-barrel" evidence="7">
    <location>
        <begin position="314"/>
        <end position="369"/>
    </location>
</feature>
<dbReference type="SUPFAM" id="SSF111369">
    <property type="entry name" value="HlyD-like secretion proteins"/>
    <property type="match status" value="2"/>
</dbReference>
<dbReference type="PANTHER" id="PTHR30469:SF39">
    <property type="entry name" value="SLL0180 PROTEIN"/>
    <property type="match status" value="1"/>
</dbReference>
<keyword evidence="5" id="KW-0812">Transmembrane</keyword>